<feature type="transmembrane region" description="Helical" evidence="1">
    <location>
        <begin position="335"/>
        <end position="356"/>
    </location>
</feature>
<feature type="transmembrane region" description="Helical" evidence="1">
    <location>
        <begin position="152"/>
        <end position="185"/>
    </location>
</feature>
<feature type="transmembrane region" description="Helical" evidence="1">
    <location>
        <begin position="84"/>
        <end position="103"/>
    </location>
</feature>
<feature type="transmembrane region" description="Helical" evidence="1">
    <location>
        <begin position="197"/>
        <end position="217"/>
    </location>
</feature>
<feature type="transmembrane region" description="Helical" evidence="1">
    <location>
        <begin position="361"/>
        <end position="378"/>
    </location>
</feature>
<evidence type="ECO:0000313" key="3">
    <source>
        <dbReference type="Proteomes" id="UP000298347"/>
    </source>
</evidence>
<gene>
    <name evidence="2" type="ORF">E4665_02380</name>
</gene>
<feature type="transmembrane region" description="Helical" evidence="1">
    <location>
        <begin position="34"/>
        <end position="52"/>
    </location>
</feature>
<dbReference type="RefSeq" id="WP_135347211.1">
    <property type="nucleotide sequence ID" value="NZ_SRJD01000002.1"/>
</dbReference>
<sequence>MFNPFYLYSSSILIVLGVYQLNWSNLFPKMSSGLLVFLVMTVILSAYLGFLSQKQLTKLVDNTGNNIPRNISSSKSNFSITSRLLWIITLLIWIGYIIEFFYVGKIPVIEYIIGRQYDYRTFGIPTFHVLIVTADAFFAVFLSFLFFKLKKIYLLIQYIICLIPSFLIYSRFLMLEIVLCSFFVFLVISKKIKWKSWVLVALCVFILLYGFGLIGNVRSENQTNQTKNPFDSSLIMEIGGATNSFKNLPISKSFFWSYIYIASPLANLQETVNKTKKVDYQAKGLIGFVNNNFVFDFISKRVNGILGIQDKNISQISPLLTAGTVYSKSFVYLKWVGLVLMFLFIIVVNMIILFILRKSVFLIPALAILDTIMIFNLFQNMLIYSGLSFQLIYPLIIQLFLKGRKLTVDGQTI</sequence>
<organism evidence="2 3">
    <name type="scientific">Sporolactobacillus shoreae</name>
    <dbReference type="NCBI Taxonomy" id="1465501"/>
    <lineage>
        <taxon>Bacteria</taxon>
        <taxon>Bacillati</taxon>
        <taxon>Bacillota</taxon>
        <taxon>Bacilli</taxon>
        <taxon>Bacillales</taxon>
        <taxon>Sporolactobacillaceae</taxon>
        <taxon>Sporolactobacillus</taxon>
    </lineage>
</organism>
<dbReference type="OrthoDB" id="6870757at2"/>
<accession>A0A4Z0GRL3</accession>
<feature type="transmembrane region" description="Helical" evidence="1">
    <location>
        <begin position="124"/>
        <end position="146"/>
    </location>
</feature>
<dbReference type="EMBL" id="SRJD01000002">
    <property type="protein sequence ID" value="TGA99815.1"/>
    <property type="molecule type" value="Genomic_DNA"/>
</dbReference>
<keyword evidence="1" id="KW-0812">Transmembrane</keyword>
<dbReference type="NCBIfam" id="TIGR04370">
    <property type="entry name" value="glyco_rpt_poly"/>
    <property type="match status" value="1"/>
</dbReference>
<feature type="transmembrane region" description="Helical" evidence="1">
    <location>
        <begin position="384"/>
        <end position="401"/>
    </location>
</feature>
<evidence type="ECO:0000313" key="2">
    <source>
        <dbReference type="EMBL" id="TGA99815.1"/>
    </source>
</evidence>
<dbReference type="Proteomes" id="UP000298347">
    <property type="component" value="Unassembled WGS sequence"/>
</dbReference>
<protein>
    <submittedName>
        <fullName evidence="2">Oligosaccharide repeat unit polymerase</fullName>
    </submittedName>
</protein>
<reference evidence="2 3" key="1">
    <citation type="journal article" date="2015" name="Int. J. Syst. Evol. Microbiol.">
        <title>Sporolactobacillus shoreae sp. nov. and Sporolactobacillus spathodeae sp. nov., two spore-forming lactic acid bacteria isolated from tree barks in Thailand.</title>
        <authorList>
            <person name="Thamacharoensuk T."/>
            <person name="Kitahara M."/>
            <person name="Ohkuma M."/>
            <person name="Thongchul N."/>
            <person name="Tanasupawat S."/>
        </authorList>
    </citation>
    <scope>NUCLEOTIDE SEQUENCE [LARGE SCALE GENOMIC DNA]</scope>
    <source>
        <strain evidence="2 3">BK92</strain>
    </source>
</reference>
<dbReference type="AlphaFoldDB" id="A0A4Z0GRL3"/>
<keyword evidence="1" id="KW-1133">Transmembrane helix</keyword>
<feature type="transmembrane region" description="Helical" evidence="1">
    <location>
        <begin position="6"/>
        <end position="22"/>
    </location>
</feature>
<name>A0A4Z0GRL3_9BACL</name>
<evidence type="ECO:0000256" key="1">
    <source>
        <dbReference type="SAM" id="Phobius"/>
    </source>
</evidence>
<keyword evidence="3" id="KW-1185">Reference proteome</keyword>
<keyword evidence="1" id="KW-0472">Membrane</keyword>
<comment type="caution">
    <text evidence="2">The sequence shown here is derived from an EMBL/GenBank/DDBJ whole genome shotgun (WGS) entry which is preliminary data.</text>
</comment>
<proteinExistence type="predicted"/>